<dbReference type="PANTHER" id="PTHR22603:SF93">
    <property type="entry name" value="RE24176P"/>
    <property type="match status" value="1"/>
</dbReference>
<keyword evidence="1" id="KW-0443">Lipid metabolism</keyword>
<gene>
    <name evidence="4" type="primary">CHKB_0</name>
    <name evidence="4" type="ORF">Bhyg_00610</name>
</gene>
<evidence type="ECO:0000256" key="1">
    <source>
        <dbReference type="ARBA" id="ARBA00023209"/>
    </source>
</evidence>
<dbReference type="Proteomes" id="UP001151699">
    <property type="component" value="Chromosome A"/>
</dbReference>
<dbReference type="GO" id="GO:0005737">
    <property type="term" value="C:cytoplasm"/>
    <property type="evidence" value="ECO:0007669"/>
    <property type="project" value="TreeGrafter"/>
</dbReference>
<dbReference type="GO" id="GO:0004305">
    <property type="term" value="F:ethanolamine kinase activity"/>
    <property type="evidence" value="ECO:0007669"/>
    <property type="project" value="TreeGrafter"/>
</dbReference>
<dbReference type="GO" id="GO:0006646">
    <property type="term" value="P:phosphatidylethanolamine biosynthetic process"/>
    <property type="evidence" value="ECO:0007669"/>
    <property type="project" value="TreeGrafter"/>
</dbReference>
<evidence type="ECO:0000256" key="3">
    <source>
        <dbReference type="ARBA" id="ARBA00038211"/>
    </source>
</evidence>
<keyword evidence="1" id="KW-0594">Phospholipid biosynthesis</keyword>
<protein>
    <submittedName>
        <fullName evidence="4">Choline/ethanolamine kinase</fullName>
    </submittedName>
</protein>
<dbReference type="OrthoDB" id="5796092at2759"/>
<dbReference type="SUPFAM" id="SSF56112">
    <property type="entry name" value="Protein kinase-like (PK-like)"/>
    <property type="match status" value="1"/>
</dbReference>
<dbReference type="InterPro" id="IPR011009">
    <property type="entry name" value="Kinase-like_dom_sf"/>
</dbReference>
<evidence type="ECO:0000256" key="2">
    <source>
        <dbReference type="ARBA" id="ARBA00023264"/>
    </source>
</evidence>
<evidence type="ECO:0000313" key="5">
    <source>
        <dbReference type="Proteomes" id="UP001151699"/>
    </source>
</evidence>
<dbReference type="GO" id="GO:0004103">
    <property type="term" value="F:choline kinase activity"/>
    <property type="evidence" value="ECO:0007669"/>
    <property type="project" value="TreeGrafter"/>
</dbReference>
<dbReference type="PANTHER" id="PTHR22603">
    <property type="entry name" value="CHOLINE/ETHANOALAMINE KINASE"/>
    <property type="match status" value="1"/>
</dbReference>
<reference evidence="4" key="1">
    <citation type="submission" date="2022-07" db="EMBL/GenBank/DDBJ databases">
        <authorList>
            <person name="Trinca V."/>
            <person name="Uliana J.V.C."/>
            <person name="Torres T.T."/>
            <person name="Ward R.J."/>
            <person name="Monesi N."/>
        </authorList>
    </citation>
    <scope>NUCLEOTIDE SEQUENCE</scope>
    <source>
        <strain evidence="4">HSMRA1968</strain>
        <tissue evidence="4">Whole embryos</tissue>
    </source>
</reference>
<keyword evidence="4" id="KW-0418">Kinase</keyword>
<dbReference type="AlphaFoldDB" id="A0A9Q0N863"/>
<accession>A0A9Q0N863</accession>
<evidence type="ECO:0000313" key="4">
    <source>
        <dbReference type="EMBL" id="KAJ6645404.1"/>
    </source>
</evidence>
<comment type="caution">
    <text evidence="4">The sequence shown here is derived from an EMBL/GenBank/DDBJ whole genome shotgun (WGS) entry which is preliminary data.</text>
</comment>
<name>A0A9Q0N863_9DIPT</name>
<organism evidence="4 5">
    <name type="scientific">Pseudolycoriella hygida</name>
    <dbReference type="NCBI Taxonomy" id="35572"/>
    <lineage>
        <taxon>Eukaryota</taxon>
        <taxon>Metazoa</taxon>
        <taxon>Ecdysozoa</taxon>
        <taxon>Arthropoda</taxon>
        <taxon>Hexapoda</taxon>
        <taxon>Insecta</taxon>
        <taxon>Pterygota</taxon>
        <taxon>Neoptera</taxon>
        <taxon>Endopterygota</taxon>
        <taxon>Diptera</taxon>
        <taxon>Nematocera</taxon>
        <taxon>Sciaroidea</taxon>
        <taxon>Sciaridae</taxon>
        <taxon>Pseudolycoriella</taxon>
    </lineage>
</organism>
<proteinExistence type="inferred from homology"/>
<keyword evidence="5" id="KW-1185">Reference proteome</keyword>
<dbReference type="Gene3D" id="3.90.1200.10">
    <property type="match status" value="1"/>
</dbReference>
<keyword evidence="2" id="KW-1208">Phospholipid metabolism</keyword>
<keyword evidence="4" id="KW-0808">Transferase</keyword>
<dbReference type="Gene3D" id="3.30.200.20">
    <property type="entry name" value="Phosphorylase Kinase, domain 1"/>
    <property type="match status" value="1"/>
</dbReference>
<comment type="similarity">
    <text evidence="3">Belongs to the choline/ethanolamine kinase family.</text>
</comment>
<sequence length="378" mass="44542">MDRLDIDKKRAIELGARYVNNFWKSLPEEEVELTILSGGYSSRLYLVEDISTSTENPIKKFLIRLYGGKLIPENDPVKPAGGEIKETLVFYAMDLNKLGPKLYGSFDGGRVEQFLPSHMLREEDYKQRPETLLELARKLARFHSLDLPISQERYDVLNVCEYYHRNRDFEKFRKLAKHLGVDDLSNFEEFDIKSEADWSRSLEDAVNGRIVTISGDVNKNNVLVRDEPDTFGERVMMIDYELCARDYRGRDIGQVFLMKIFEMKDGYFYICCDYPDEAWRRTFVEEYLKETRSLNYFEWDEKLDSVDHLLMEAEFFMFHSVQLFLGFFTNVKDDSPLFNMPVDQAKSMVSVFMQMIDVYRNRKANFVEKYGKQLDSKN</sequence>
<dbReference type="EMBL" id="WJQU01000001">
    <property type="protein sequence ID" value="KAJ6645404.1"/>
    <property type="molecule type" value="Genomic_DNA"/>
</dbReference>
<dbReference type="Pfam" id="PF01633">
    <property type="entry name" value="Choline_kinase"/>
    <property type="match status" value="1"/>
</dbReference>
<keyword evidence="1" id="KW-0444">Lipid biosynthesis</keyword>